<keyword evidence="2 7" id="KW-0813">Transport</keyword>
<feature type="transmembrane region" description="Helical" evidence="7">
    <location>
        <begin position="12"/>
        <end position="30"/>
    </location>
</feature>
<dbReference type="PANTHER" id="PTHR43163">
    <property type="entry name" value="DIPEPTIDE TRANSPORT SYSTEM PERMEASE PROTEIN DPPB-RELATED"/>
    <property type="match status" value="1"/>
</dbReference>
<comment type="subcellular location">
    <subcellularLocation>
        <location evidence="1 7">Cell membrane</location>
        <topology evidence="1 7">Multi-pass membrane protein</topology>
    </subcellularLocation>
</comment>
<evidence type="ECO:0000256" key="2">
    <source>
        <dbReference type="ARBA" id="ARBA00022448"/>
    </source>
</evidence>
<feature type="transmembrane region" description="Helical" evidence="7">
    <location>
        <begin position="200"/>
        <end position="219"/>
    </location>
</feature>
<feature type="transmembrane region" description="Helical" evidence="7">
    <location>
        <begin position="100"/>
        <end position="121"/>
    </location>
</feature>
<feature type="transmembrane region" description="Helical" evidence="7">
    <location>
        <begin position="133"/>
        <end position="154"/>
    </location>
</feature>
<keyword evidence="4 7" id="KW-0812">Transmembrane</keyword>
<feature type="domain" description="ABC transmembrane type-1" evidence="8">
    <location>
        <begin position="94"/>
        <end position="323"/>
    </location>
</feature>
<dbReference type="CDD" id="cd06261">
    <property type="entry name" value="TM_PBP2"/>
    <property type="match status" value="1"/>
</dbReference>
<dbReference type="OrthoDB" id="7834831at2"/>
<feature type="transmembrane region" description="Helical" evidence="7">
    <location>
        <begin position="302"/>
        <end position="326"/>
    </location>
</feature>
<evidence type="ECO:0000313" key="10">
    <source>
        <dbReference type="Proteomes" id="UP000321058"/>
    </source>
</evidence>
<keyword evidence="10" id="KW-1185">Reference proteome</keyword>
<comment type="caution">
    <text evidence="9">The sequence shown here is derived from an EMBL/GenBank/DDBJ whole genome shotgun (WGS) entry which is preliminary data.</text>
</comment>
<protein>
    <submittedName>
        <fullName evidence="9">Binding-protein-dependent permease</fullName>
    </submittedName>
</protein>
<name>A0A512N532_9HYPH</name>
<sequence length="342" mass="37180">MLAFIVSRLLQSVAVMLAVSFLCFVLFNFVGDPVSNMVGQEATAADREEMRTELGLEDSVGMQFLRFLVNAAHGNFGKSYRLARPVSDLIVERMPATLELVAAAALLALAMGIPLGVLTALRRNTIDSQAVMTFSLAGVAMPTFVIGILLIYVFSVECKTWAPAVGLPGDWCFPSFGRGETEKIGGWTTGLLTASGLKAIVLPAVTLSLFQMTLVLRLVRSQMLEVLRTDYIKFARARGLTNRAVHFRHALKNTLLPVITVIGIQVGGLIAFSIITETVFQWPGMGQLFIQSVQFADIPVMAAYLVMVSLIFVTINFFVDLLYAAIDPRLRLDRAQVGTAGG</sequence>
<feature type="transmembrane region" description="Helical" evidence="7">
    <location>
        <begin position="255"/>
        <end position="275"/>
    </location>
</feature>
<dbReference type="GO" id="GO:0055085">
    <property type="term" value="P:transmembrane transport"/>
    <property type="evidence" value="ECO:0007669"/>
    <property type="project" value="InterPro"/>
</dbReference>
<dbReference type="SUPFAM" id="SSF161098">
    <property type="entry name" value="MetI-like"/>
    <property type="match status" value="1"/>
</dbReference>
<keyword evidence="5 7" id="KW-1133">Transmembrane helix</keyword>
<gene>
    <name evidence="9" type="ORF">RSO01_12580</name>
</gene>
<evidence type="ECO:0000256" key="4">
    <source>
        <dbReference type="ARBA" id="ARBA00022692"/>
    </source>
</evidence>
<dbReference type="PANTHER" id="PTHR43163:SF2">
    <property type="entry name" value="ABC TRANSPORTER PERMEASE PROTEIN"/>
    <property type="match status" value="1"/>
</dbReference>
<proteinExistence type="inferred from homology"/>
<evidence type="ECO:0000313" key="9">
    <source>
        <dbReference type="EMBL" id="GEP54092.1"/>
    </source>
</evidence>
<dbReference type="Pfam" id="PF19300">
    <property type="entry name" value="BPD_transp_1_N"/>
    <property type="match status" value="1"/>
</dbReference>
<organism evidence="9 10">
    <name type="scientific">Reyranella soli</name>
    <dbReference type="NCBI Taxonomy" id="1230389"/>
    <lineage>
        <taxon>Bacteria</taxon>
        <taxon>Pseudomonadati</taxon>
        <taxon>Pseudomonadota</taxon>
        <taxon>Alphaproteobacteria</taxon>
        <taxon>Hyphomicrobiales</taxon>
        <taxon>Reyranellaceae</taxon>
        <taxon>Reyranella</taxon>
    </lineage>
</organism>
<comment type="similarity">
    <text evidence="7">Belongs to the binding-protein-dependent transport system permease family.</text>
</comment>
<dbReference type="InterPro" id="IPR045621">
    <property type="entry name" value="BPD_transp_1_N"/>
</dbReference>
<dbReference type="EMBL" id="BKAJ01000021">
    <property type="protein sequence ID" value="GEP54092.1"/>
    <property type="molecule type" value="Genomic_DNA"/>
</dbReference>
<dbReference type="Gene3D" id="1.10.3720.10">
    <property type="entry name" value="MetI-like"/>
    <property type="match status" value="1"/>
</dbReference>
<dbReference type="Proteomes" id="UP000321058">
    <property type="component" value="Unassembled WGS sequence"/>
</dbReference>
<evidence type="ECO:0000256" key="1">
    <source>
        <dbReference type="ARBA" id="ARBA00004651"/>
    </source>
</evidence>
<keyword evidence="3" id="KW-1003">Cell membrane</keyword>
<dbReference type="GO" id="GO:0005886">
    <property type="term" value="C:plasma membrane"/>
    <property type="evidence" value="ECO:0007669"/>
    <property type="project" value="UniProtKB-SubCell"/>
</dbReference>
<dbReference type="PROSITE" id="PS50928">
    <property type="entry name" value="ABC_TM1"/>
    <property type="match status" value="1"/>
</dbReference>
<dbReference type="InterPro" id="IPR000515">
    <property type="entry name" value="MetI-like"/>
</dbReference>
<keyword evidence="6 7" id="KW-0472">Membrane</keyword>
<reference evidence="9 10" key="1">
    <citation type="submission" date="2019-07" db="EMBL/GenBank/DDBJ databases">
        <title>Whole genome shotgun sequence of Reyranella soli NBRC 108950.</title>
        <authorList>
            <person name="Hosoyama A."/>
            <person name="Uohara A."/>
            <person name="Ohji S."/>
            <person name="Ichikawa N."/>
        </authorList>
    </citation>
    <scope>NUCLEOTIDE SEQUENCE [LARGE SCALE GENOMIC DNA]</scope>
    <source>
        <strain evidence="9 10">NBRC 108950</strain>
    </source>
</reference>
<dbReference type="Pfam" id="PF00528">
    <property type="entry name" value="BPD_transp_1"/>
    <property type="match status" value="1"/>
</dbReference>
<accession>A0A512N532</accession>
<dbReference type="InterPro" id="IPR035906">
    <property type="entry name" value="MetI-like_sf"/>
</dbReference>
<dbReference type="RefSeq" id="WP_147147313.1">
    <property type="nucleotide sequence ID" value="NZ_BKAJ01000021.1"/>
</dbReference>
<evidence type="ECO:0000256" key="3">
    <source>
        <dbReference type="ARBA" id="ARBA00022475"/>
    </source>
</evidence>
<evidence type="ECO:0000256" key="6">
    <source>
        <dbReference type="ARBA" id="ARBA00023136"/>
    </source>
</evidence>
<evidence type="ECO:0000256" key="5">
    <source>
        <dbReference type="ARBA" id="ARBA00022989"/>
    </source>
</evidence>
<evidence type="ECO:0000256" key="7">
    <source>
        <dbReference type="RuleBase" id="RU363032"/>
    </source>
</evidence>
<evidence type="ECO:0000259" key="8">
    <source>
        <dbReference type="PROSITE" id="PS50928"/>
    </source>
</evidence>
<dbReference type="AlphaFoldDB" id="A0A512N532"/>